<name>A0A1H8UE11_9PROT</name>
<evidence type="ECO:0000313" key="3">
    <source>
        <dbReference type="Proteomes" id="UP000198814"/>
    </source>
</evidence>
<feature type="chain" id="PRO_5011663272" evidence="1">
    <location>
        <begin position="29"/>
        <end position="156"/>
    </location>
</feature>
<feature type="signal peptide" evidence="1">
    <location>
        <begin position="1"/>
        <end position="28"/>
    </location>
</feature>
<organism evidence="2 3">
    <name type="scientific">Nitrosomonas oligotropha</name>
    <dbReference type="NCBI Taxonomy" id="42354"/>
    <lineage>
        <taxon>Bacteria</taxon>
        <taxon>Pseudomonadati</taxon>
        <taxon>Pseudomonadota</taxon>
        <taxon>Betaproteobacteria</taxon>
        <taxon>Nitrosomonadales</taxon>
        <taxon>Nitrosomonadaceae</taxon>
        <taxon>Nitrosomonas</taxon>
    </lineage>
</organism>
<reference evidence="3" key="1">
    <citation type="submission" date="2016-10" db="EMBL/GenBank/DDBJ databases">
        <authorList>
            <person name="Varghese N."/>
            <person name="Submissions S."/>
        </authorList>
    </citation>
    <scope>NUCLEOTIDE SEQUENCE [LARGE SCALE GENOMIC DNA]</scope>
    <source>
        <strain evidence="3">Nm76</strain>
    </source>
</reference>
<dbReference type="AlphaFoldDB" id="A0A1H8UE11"/>
<gene>
    <name evidence="2" type="ORF">SAMN05216333_1344</name>
</gene>
<sequence>MLVTSKFIRLVSALTLLAWLTLSQSTVASDLPASPPCCQQSANAALALIELPQEAIQKLKIDAGFGWGIFSGTIYNGNDHYHITQLVVSMTPVHDHHHMHMHMHANMSHDPKVHDINLDLPPLSKGALSMALPDDVVGAHDFKWEILKVTGYPVNK</sequence>
<keyword evidence="3" id="KW-1185">Reference proteome</keyword>
<dbReference type="RefSeq" id="WP_090322122.1">
    <property type="nucleotide sequence ID" value="NZ_FNOE01000037.1"/>
</dbReference>
<dbReference type="EMBL" id="FODO01000034">
    <property type="protein sequence ID" value="SEP01445.1"/>
    <property type="molecule type" value="Genomic_DNA"/>
</dbReference>
<dbReference type="Proteomes" id="UP000198814">
    <property type="component" value="Unassembled WGS sequence"/>
</dbReference>
<dbReference type="STRING" id="42354.SAMN05216333_1344"/>
<proteinExistence type="predicted"/>
<accession>A0A1H8UE11</accession>
<dbReference type="OrthoDB" id="8562541at2"/>
<evidence type="ECO:0000256" key="1">
    <source>
        <dbReference type="SAM" id="SignalP"/>
    </source>
</evidence>
<protein>
    <submittedName>
        <fullName evidence="2">Uncharacterized protein</fullName>
    </submittedName>
</protein>
<evidence type="ECO:0000313" key="2">
    <source>
        <dbReference type="EMBL" id="SEP01445.1"/>
    </source>
</evidence>
<keyword evidence="1" id="KW-0732">Signal</keyword>